<reference evidence="4 5" key="1">
    <citation type="submission" date="2016-06" db="EMBL/GenBank/DDBJ databases">
        <title>Evolution of pathogenesis and genome organization in the Tremellales.</title>
        <authorList>
            <person name="Cuomo C."/>
            <person name="Litvintseva A."/>
            <person name="Heitman J."/>
            <person name="Chen Y."/>
            <person name="Sun S."/>
            <person name="Springer D."/>
            <person name="Dromer F."/>
            <person name="Young S."/>
            <person name="Zeng Q."/>
            <person name="Chapman S."/>
            <person name="Gujja S."/>
            <person name="Saif S."/>
            <person name="Birren B."/>
        </authorList>
    </citation>
    <scope>NUCLEOTIDE SEQUENCE [LARGE SCALE GENOMIC DNA]</scope>
    <source>
        <strain evidence="4 5">ATCC 28783</strain>
    </source>
</reference>
<evidence type="ECO:0000259" key="3">
    <source>
        <dbReference type="Pfam" id="PF25372"/>
    </source>
</evidence>
<dbReference type="PANTHER" id="PTHR13318">
    <property type="entry name" value="PARTNER OF PAIRED, ISOFORM B-RELATED"/>
    <property type="match status" value="1"/>
</dbReference>
<dbReference type="VEuPathDB" id="FungiDB:TREMEDRAFT_68071"/>
<evidence type="ECO:0000313" key="4">
    <source>
        <dbReference type="EMBL" id="RXK39298.1"/>
    </source>
</evidence>
<feature type="region of interest" description="Disordered" evidence="1">
    <location>
        <begin position="42"/>
        <end position="126"/>
    </location>
</feature>
<gene>
    <name evidence="4" type="ORF">M231_03377</name>
</gene>
<feature type="domain" description="DNA repair protein rhp7 treble clef" evidence="2">
    <location>
        <begin position="134"/>
        <end position="172"/>
    </location>
</feature>
<evidence type="ECO:0008006" key="6">
    <source>
        <dbReference type="Google" id="ProtNLM"/>
    </source>
</evidence>
<sequence>MSRARRSAGSVRGPSSALTSFLANLGVEPSAQLTTWGNTSAINATDHAPADGPEVMDGIDPAGSVTARNVVAGPSRVGEGTPSDHEDDVAPPRKRLRGASVDSEDLDADFEPKSGPAAASSSKPAVAPTDLANIGEFMNCGECGKRFTVTAYTKEHPNQPMTWLCVDCCYAVGVDPFAKPKKAAAKKKAGGKEDRGKVVHYETRKGATPLGDICIGIIGRFIEDVEQLGDIGSINLDKVCRIISKSRRLAPETAALFYSADRQELSMYDCTNLVQDSYISMAKLCPNMEYLYLNLCGQLTTDSLISWSKTFKRLRRIELFAPFLVRKEGWLPFIKSMGKRLEGFLITQSPRIDLEVVEKLVACCPNLTELRLCEIGHMNSDFLRPLGKLRHLTLLDLSAPGTTLSDQSVIELLEDIGNNLHTLNLSDNPGLTNEIVPAIATCSNLRRLYLKHLVELTDDGVAQFFRTSLSPGFETIDLEKGHELGDGALRALIAHSGHSIEQLNLLGWRKCPADALAELRSCKHLRELNLGWCRNVTDFTLKDILEGCNEIEQIRVWGCNLLSDAVPRKKGVKVRDVVDSGERANLVKVIGIETHAI</sequence>
<accession>A0A4Q1BN65</accession>
<dbReference type="InterPro" id="IPR056451">
    <property type="entry name" value="Znf_Tbcl_Rhp7"/>
</dbReference>
<dbReference type="GO" id="GO:0019005">
    <property type="term" value="C:SCF ubiquitin ligase complex"/>
    <property type="evidence" value="ECO:0007669"/>
    <property type="project" value="TreeGrafter"/>
</dbReference>
<proteinExistence type="predicted"/>
<dbReference type="InterPro" id="IPR006553">
    <property type="entry name" value="Leu-rich_rpt_Cys-con_subtyp"/>
</dbReference>
<protein>
    <recommendedName>
        <fullName evidence="6">DNA repair protein RAD7</fullName>
    </recommendedName>
</protein>
<dbReference type="Pfam" id="PF23550">
    <property type="entry name" value="zf_Tbcl_Rhp7"/>
    <property type="match status" value="1"/>
</dbReference>
<comment type="caution">
    <text evidence="4">The sequence shown here is derived from an EMBL/GenBank/DDBJ whole genome shotgun (WGS) entry which is preliminary data.</text>
</comment>
<keyword evidence="5" id="KW-1185">Reference proteome</keyword>
<evidence type="ECO:0000259" key="2">
    <source>
        <dbReference type="Pfam" id="PF23550"/>
    </source>
</evidence>
<dbReference type="InterPro" id="IPR057207">
    <property type="entry name" value="FBXL15_LRR"/>
</dbReference>
<dbReference type="STRING" id="5217.A0A4Q1BN65"/>
<dbReference type="PANTHER" id="PTHR13318:SF190">
    <property type="entry name" value="PARTNER OF PAIRED, ISOFORM B"/>
    <property type="match status" value="1"/>
</dbReference>
<dbReference type="EMBL" id="SDIL01000033">
    <property type="protein sequence ID" value="RXK39298.1"/>
    <property type="molecule type" value="Genomic_DNA"/>
</dbReference>
<dbReference type="Pfam" id="PF25372">
    <property type="entry name" value="DUF7885"/>
    <property type="match status" value="1"/>
</dbReference>
<evidence type="ECO:0000256" key="1">
    <source>
        <dbReference type="SAM" id="MobiDB-lite"/>
    </source>
</evidence>
<dbReference type="FunCoup" id="A0A4Q1BN65">
    <property type="interactions" value="165"/>
</dbReference>
<dbReference type="SMART" id="SM00367">
    <property type="entry name" value="LRR_CC"/>
    <property type="match status" value="3"/>
</dbReference>
<dbReference type="SUPFAM" id="SSF52047">
    <property type="entry name" value="RNI-like"/>
    <property type="match status" value="1"/>
</dbReference>
<dbReference type="InterPro" id="IPR032675">
    <property type="entry name" value="LRR_dom_sf"/>
</dbReference>
<feature type="compositionally biased region" description="Basic and acidic residues" evidence="1">
    <location>
        <begin position="82"/>
        <end position="91"/>
    </location>
</feature>
<dbReference type="Proteomes" id="UP000289152">
    <property type="component" value="Unassembled WGS sequence"/>
</dbReference>
<name>A0A4Q1BN65_TREME</name>
<dbReference type="OrthoDB" id="421226at2759"/>
<dbReference type="AlphaFoldDB" id="A0A4Q1BN65"/>
<feature type="domain" description="F-box/LRR-repeat protein 15-like leucin rich repeat" evidence="3">
    <location>
        <begin position="401"/>
        <end position="566"/>
    </location>
</feature>
<dbReference type="GO" id="GO:0031146">
    <property type="term" value="P:SCF-dependent proteasomal ubiquitin-dependent protein catabolic process"/>
    <property type="evidence" value="ECO:0007669"/>
    <property type="project" value="TreeGrafter"/>
</dbReference>
<dbReference type="InParanoid" id="A0A4Q1BN65"/>
<evidence type="ECO:0000313" key="5">
    <source>
        <dbReference type="Proteomes" id="UP000289152"/>
    </source>
</evidence>
<feature type="compositionally biased region" description="Low complexity" evidence="1">
    <location>
        <begin position="113"/>
        <end position="126"/>
    </location>
</feature>
<organism evidence="4 5">
    <name type="scientific">Tremella mesenterica</name>
    <name type="common">Jelly fungus</name>
    <dbReference type="NCBI Taxonomy" id="5217"/>
    <lineage>
        <taxon>Eukaryota</taxon>
        <taxon>Fungi</taxon>
        <taxon>Dikarya</taxon>
        <taxon>Basidiomycota</taxon>
        <taxon>Agaricomycotina</taxon>
        <taxon>Tremellomycetes</taxon>
        <taxon>Tremellales</taxon>
        <taxon>Tremellaceae</taxon>
        <taxon>Tremella</taxon>
    </lineage>
</organism>
<dbReference type="Gene3D" id="3.80.10.10">
    <property type="entry name" value="Ribonuclease Inhibitor"/>
    <property type="match status" value="2"/>
</dbReference>